<dbReference type="OrthoDB" id="495305at2"/>
<sequence>MRAAPLAIATLAALAACSTNDDRLTPRFQGPAAPDGVVTPTKAADPLIVGHRLMDAGEYELALKSYYRAAGELGATAPVLSALGSANLRLGRLGQAERLLRQAIDRAPEDPRAWNNLGVVLMERRQPAEAKEVFRRAYALDSGETDAIRENLRLAIARTEFAAYGSDIEKDNELVRDGSGSYRLLTH</sequence>
<organism evidence="1 2">
    <name type="scientific">Brevirhabdus pacifica</name>
    <dbReference type="NCBI Taxonomy" id="1267768"/>
    <lineage>
        <taxon>Bacteria</taxon>
        <taxon>Pseudomonadati</taxon>
        <taxon>Pseudomonadota</taxon>
        <taxon>Alphaproteobacteria</taxon>
        <taxon>Rhodobacterales</taxon>
        <taxon>Paracoccaceae</taxon>
        <taxon>Brevirhabdus</taxon>
    </lineage>
</organism>
<keyword evidence="2" id="KW-1185">Reference proteome</keyword>
<dbReference type="RefSeq" id="WP_076979401.1">
    <property type="nucleotide sequence ID" value="NZ_CP019124.1"/>
</dbReference>
<proteinExistence type="predicted"/>
<dbReference type="InterPro" id="IPR011990">
    <property type="entry name" value="TPR-like_helical_dom_sf"/>
</dbReference>
<dbReference type="Gene3D" id="1.25.40.10">
    <property type="entry name" value="Tetratricopeptide repeat domain"/>
    <property type="match status" value="1"/>
</dbReference>
<dbReference type="SMART" id="SM00028">
    <property type="entry name" value="TPR"/>
    <property type="match status" value="2"/>
</dbReference>
<dbReference type="AlphaFoldDB" id="A0A1U7DHM5"/>
<dbReference type="InterPro" id="IPR019734">
    <property type="entry name" value="TPR_rpt"/>
</dbReference>
<accession>A0A1U7DHM5</accession>
<dbReference type="PROSITE" id="PS50005">
    <property type="entry name" value="TPR"/>
    <property type="match status" value="2"/>
</dbReference>
<evidence type="ECO:0000313" key="1">
    <source>
        <dbReference type="EMBL" id="APX89378.1"/>
    </source>
</evidence>
<accession>A0A2M9DE45</accession>
<dbReference type="PANTHER" id="PTHR12558">
    <property type="entry name" value="CELL DIVISION CYCLE 16,23,27"/>
    <property type="match status" value="1"/>
</dbReference>
<protein>
    <submittedName>
        <fullName evidence="1">Uncharacterized protein</fullName>
    </submittedName>
</protein>
<dbReference type="SUPFAM" id="SSF48452">
    <property type="entry name" value="TPR-like"/>
    <property type="match status" value="1"/>
</dbReference>
<dbReference type="PANTHER" id="PTHR12558:SF13">
    <property type="entry name" value="CELL DIVISION CYCLE PROTEIN 27 HOMOLOG"/>
    <property type="match status" value="1"/>
</dbReference>
<evidence type="ECO:0000313" key="2">
    <source>
        <dbReference type="Proteomes" id="UP000187266"/>
    </source>
</evidence>
<gene>
    <name evidence="1" type="ORF">BV394_06325</name>
</gene>
<dbReference type="EMBL" id="CP019124">
    <property type="protein sequence ID" value="APX89378.1"/>
    <property type="molecule type" value="Genomic_DNA"/>
</dbReference>
<name>A0A1U7DHM5_9RHOB</name>
<dbReference type="PROSITE" id="PS51257">
    <property type="entry name" value="PROKAR_LIPOPROTEIN"/>
    <property type="match status" value="1"/>
</dbReference>
<reference evidence="1 2" key="1">
    <citation type="submission" date="2017-01" db="EMBL/GenBank/DDBJ databases">
        <title>Genomic analysis of Xuhuaishuia manganoxidans DY6-4.</title>
        <authorList>
            <person name="Wang X."/>
        </authorList>
    </citation>
    <scope>NUCLEOTIDE SEQUENCE [LARGE SCALE GENOMIC DNA]</scope>
    <source>
        <strain evidence="1 2">DY6-4</strain>
    </source>
</reference>
<dbReference type="Pfam" id="PF13432">
    <property type="entry name" value="TPR_16"/>
    <property type="match status" value="1"/>
</dbReference>
<dbReference type="STRING" id="1267768.BV394_06325"/>
<dbReference type="Proteomes" id="UP000187266">
    <property type="component" value="Chromosome"/>
</dbReference>